<keyword evidence="2" id="KW-1185">Reference proteome</keyword>
<name>A0A3M0KPA6_HIRRU</name>
<proteinExistence type="predicted"/>
<reference evidence="1 2" key="1">
    <citation type="submission" date="2018-07" db="EMBL/GenBank/DDBJ databases">
        <title>A high quality draft genome assembly of the barn swallow (H. rustica rustica).</title>
        <authorList>
            <person name="Formenti G."/>
            <person name="Chiara M."/>
            <person name="Poveda L."/>
            <person name="Francoijs K.-J."/>
            <person name="Bonisoli-Alquati A."/>
            <person name="Canova L."/>
            <person name="Gianfranceschi L."/>
            <person name="Horner D.S."/>
            <person name="Saino N."/>
        </authorList>
    </citation>
    <scope>NUCLEOTIDE SEQUENCE [LARGE SCALE GENOMIC DNA]</scope>
    <source>
        <strain evidence="1">Chelidonia</strain>
        <tissue evidence="1">Blood</tissue>
    </source>
</reference>
<dbReference type="EMBL" id="QRBI01000104">
    <property type="protein sequence ID" value="RMC15059.1"/>
    <property type="molecule type" value="Genomic_DNA"/>
</dbReference>
<dbReference type="OrthoDB" id="416454at2759"/>
<comment type="caution">
    <text evidence="1">The sequence shown here is derived from an EMBL/GenBank/DDBJ whole genome shotgun (WGS) entry which is preliminary data.</text>
</comment>
<dbReference type="PANTHER" id="PTHR33395">
    <property type="entry name" value="TRANSCRIPTASE, PUTATIVE-RELATED-RELATED"/>
    <property type="match status" value="1"/>
</dbReference>
<dbReference type="GO" id="GO:0031012">
    <property type="term" value="C:extracellular matrix"/>
    <property type="evidence" value="ECO:0007669"/>
    <property type="project" value="TreeGrafter"/>
</dbReference>
<accession>A0A3M0KPA6</accession>
<evidence type="ECO:0000313" key="2">
    <source>
        <dbReference type="Proteomes" id="UP000269221"/>
    </source>
</evidence>
<dbReference type="PANTHER" id="PTHR33395:SF22">
    <property type="entry name" value="REVERSE TRANSCRIPTASE DOMAIN-CONTAINING PROTEIN"/>
    <property type="match status" value="1"/>
</dbReference>
<gene>
    <name evidence="1" type="ORF">DUI87_07239</name>
</gene>
<dbReference type="GO" id="GO:0007508">
    <property type="term" value="P:larval heart development"/>
    <property type="evidence" value="ECO:0007669"/>
    <property type="project" value="TreeGrafter"/>
</dbReference>
<sequence length="156" mass="17487">MGPDGRHAWVLADVTARSLLIVFETSWGLGEVPGEWKKADVASTFKNGKEGDPGNYNLVTLTFIPGEVTEHIIMDAIFIHVKIRKSVRSIKDGFIKASSYMTNLTVFYDKNTELLKEGRTEDAYYAFIKASTAGTLKCSIFIDNLMKYGLNKRRIT</sequence>
<dbReference type="AlphaFoldDB" id="A0A3M0KPA6"/>
<evidence type="ECO:0000313" key="1">
    <source>
        <dbReference type="EMBL" id="RMC15059.1"/>
    </source>
</evidence>
<protein>
    <submittedName>
        <fullName evidence="1">Uncharacterized protein</fullName>
    </submittedName>
</protein>
<dbReference type="GO" id="GO:0061343">
    <property type="term" value="P:cell adhesion involved in heart morphogenesis"/>
    <property type="evidence" value="ECO:0007669"/>
    <property type="project" value="TreeGrafter"/>
</dbReference>
<dbReference type="Proteomes" id="UP000269221">
    <property type="component" value="Unassembled WGS sequence"/>
</dbReference>
<organism evidence="1 2">
    <name type="scientific">Hirundo rustica rustica</name>
    <dbReference type="NCBI Taxonomy" id="333673"/>
    <lineage>
        <taxon>Eukaryota</taxon>
        <taxon>Metazoa</taxon>
        <taxon>Chordata</taxon>
        <taxon>Craniata</taxon>
        <taxon>Vertebrata</taxon>
        <taxon>Euteleostomi</taxon>
        <taxon>Archelosauria</taxon>
        <taxon>Archosauria</taxon>
        <taxon>Dinosauria</taxon>
        <taxon>Saurischia</taxon>
        <taxon>Theropoda</taxon>
        <taxon>Coelurosauria</taxon>
        <taxon>Aves</taxon>
        <taxon>Neognathae</taxon>
        <taxon>Neoaves</taxon>
        <taxon>Telluraves</taxon>
        <taxon>Australaves</taxon>
        <taxon>Passeriformes</taxon>
        <taxon>Sylvioidea</taxon>
        <taxon>Hirundinidae</taxon>
        <taxon>Hirundo</taxon>
    </lineage>
</organism>
<dbReference type="STRING" id="333673.A0A3M0KPA6"/>